<dbReference type="InterPro" id="IPR026612">
    <property type="entry name" value="STRA6-like"/>
</dbReference>
<dbReference type="GO" id="GO:0071939">
    <property type="term" value="P:vitamin A import into cell"/>
    <property type="evidence" value="ECO:0007669"/>
    <property type="project" value="TreeGrafter"/>
</dbReference>
<gene>
    <name evidence="9" type="ORF">PECUL_23A054331</name>
</gene>
<dbReference type="PANTHER" id="PTHR21444:SF17">
    <property type="entry name" value="STIMULATED BY RETINOIC ACID GENE 6 PROTEIN-LIKE"/>
    <property type="match status" value="1"/>
</dbReference>
<dbReference type="AlphaFoldDB" id="A0AAD1S8U0"/>
<protein>
    <submittedName>
        <fullName evidence="9">Stimulated by retinoic acid gene 6 -like</fullName>
    </submittedName>
</protein>
<keyword evidence="6 8" id="KW-0472">Membrane</keyword>
<keyword evidence="3" id="KW-1003">Cell membrane</keyword>
<feature type="transmembrane region" description="Helical" evidence="8">
    <location>
        <begin position="315"/>
        <end position="336"/>
    </location>
</feature>
<dbReference type="Pfam" id="PF14752">
    <property type="entry name" value="RBP_receptor"/>
    <property type="match status" value="1"/>
</dbReference>
<accession>A0AAD1S8U0</accession>
<feature type="transmembrane region" description="Helical" evidence="8">
    <location>
        <begin position="33"/>
        <end position="51"/>
    </location>
</feature>
<dbReference type="GO" id="GO:0005886">
    <property type="term" value="C:plasma membrane"/>
    <property type="evidence" value="ECO:0007669"/>
    <property type="project" value="UniProtKB-SubCell"/>
</dbReference>
<evidence type="ECO:0000313" key="9">
    <source>
        <dbReference type="EMBL" id="CAH2293672.1"/>
    </source>
</evidence>
<organism evidence="9 10">
    <name type="scientific">Pelobates cultripes</name>
    <name type="common">Western spadefoot toad</name>
    <dbReference type="NCBI Taxonomy" id="61616"/>
    <lineage>
        <taxon>Eukaryota</taxon>
        <taxon>Metazoa</taxon>
        <taxon>Chordata</taxon>
        <taxon>Craniata</taxon>
        <taxon>Vertebrata</taxon>
        <taxon>Euteleostomi</taxon>
        <taxon>Amphibia</taxon>
        <taxon>Batrachia</taxon>
        <taxon>Anura</taxon>
        <taxon>Pelobatoidea</taxon>
        <taxon>Pelobatidae</taxon>
        <taxon>Pelobates</taxon>
    </lineage>
</organism>
<feature type="transmembrane region" description="Helical" evidence="8">
    <location>
        <begin position="116"/>
        <end position="134"/>
    </location>
</feature>
<comment type="subcellular location">
    <subcellularLocation>
        <location evidence="1">Cell membrane</location>
        <topology evidence="1">Multi-pass membrane protein</topology>
    </subcellularLocation>
</comment>
<evidence type="ECO:0000256" key="8">
    <source>
        <dbReference type="SAM" id="Phobius"/>
    </source>
</evidence>
<evidence type="ECO:0000313" key="10">
    <source>
        <dbReference type="Proteomes" id="UP001295444"/>
    </source>
</evidence>
<evidence type="ECO:0000256" key="5">
    <source>
        <dbReference type="ARBA" id="ARBA00022989"/>
    </source>
</evidence>
<feature type="transmembrane region" description="Helical" evidence="8">
    <location>
        <begin position="381"/>
        <end position="404"/>
    </location>
</feature>
<feature type="transmembrane region" description="Helical" evidence="8">
    <location>
        <begin position="146"/>
        <end position="165"/>
    </location>
</feature>
<keyword evidence="7" id="KW-0675">Receptor</keyword>
<dbReference type="GO" id="GO:0034632">
    <property type="term" value="F:retinol transmembrane transporter activity"/>
    <property type="evidence" value="ECO:0007669"/>
    <property type="project" value="InterPro"/>
</dbReference>
<name>A0AAD1S8U0_PELCU</name>
<feature type="transmembrane region" description="Helical" evidence="8">
    <location>
        <begin position="87"/>
        <end position="104"/>
    </location>
</feature>
<dbReference type="PANTHER" id="PTHR21444">
    <property type="entry name" value="COILED-COIL DOMAIN-CONTAINING PROTEIN 180"/>
    <property type="match status" value="1"/>
</dbReference>
<reference evidence="9" key="1">
    <citation type="submission" date="2022-03" db="EMBL/GenBank/DDBJ databases">
        <authorList>
            <person name="Alioto T."/>
            <person name="Alioto T."/>
            <person name="Gomez Garrido J."/>
        </authorList>
    </citation>
    <scope>NUCLEOTIDE SEQUENCE</scope>
</reference>
<sequence>MGNFSSSGQDEDTTDWDVPENATCENKVDVGLIIHYSLIPSVIFILILSFFEKHKHRNKIDDKLKCLHQRFGFVAPLDLIGAFNDRWTYGFAIGAIANTIIVLFKKEFLPTGVPTWAKGLALLAGALEVGLSYFPIFACLNTDNKIFGPLIGFFYTSFWLAVQLADVIICPHSTDLKQYERVISNWPSMLCMLFLMCRFVHIFICRKKIEGDYKDKNLILHVHQADHVKRLLRKPIEKHTNWLTRKIYNWDPCFKFPNRIIGTAVLTIFCMYIFVFAEYNGFKLFLQLLKYLDQFLVADAMEISIEDIINKIEGVWYSTTAISCLISATYIFHILACYRKQLTSLWAGKKKFLPVKFHKPISARCILAITRYSSWQVAYILWGYVMIHLMLVLVGIGFIVLVYIIQLGLFWDLLKYILITWLVPFAVIFILVFLQIQIARIFFLQDKMHPDDQQKPLALNNRKAFQNFNYFLFFYNVIVGLGACLSRLLRSMLFGTLLISRIDRTILPPGFEQMDAGYITWIGMLYVDHFHSNPVLLGFCHVLFRTRVKKEPSEFVTISNLKEHRTSVRAKTRWLLFYTLLRNPSIIKYRKQFQRTGADVYFIG</sequence>
<keyword evidence="5 8" id="KW-1133">Transmembrane helix</keyword>
<evidence type="ECO:0000256" key="7">
    <source>
        <dbReference type="ARBA" id="ARBA00023170"/>
    </source>
</evidence>
<feature type="transmembrane region" description="Helical" evidence="8">
    <location>
        <begin position="470"/>
        <end position="489"/>
    </location>
</feature>
<evidence type="ECO:0000256" key="4">
    <source>
        <dbReference type="ARBA" id="ARBA00022692"/>
    </source>
</evidence>
<dbReference type="GO" id="GO:0038023">
    <property type="term" value="F:signaling receptor activity"/>
    <property type="evidence" value="ECO:0007669"/>
    <property type="project" value="InterPro"/>
</dbReference>
<keyword evidence="2" id="KW-0813">Transport</keyword>
<evidence type="ECO:0000256" key="6">
    <source>
        <dbReference type="ARBA" id="ARBA00023136"/>
    </source>
</evidence>
<evidence type="ECO:0000256" key="3">
    <source>
        <dbReference type="ARBA" id="ARBA00022475"/>
    </source>
</evidence>
<feature type="transmembrane region" description="Helical" evidence="8">
    <location>
        <begin position="416"/>
        <end position="438"/>
    </location>
</feature>
<dbReference type="Proteomes" id="UP001295444">
    <property type="component" value="Chromosome 05"/>
</dbReference>
<feature type="transmembrane region" description="Helical" evidence="8">
    <location>
        <begin position="260"/>
        <end position="279"/>
    </location>
</feature>
<keyword evidence="4 8" id="KW-0812">Transmembrane</keyword>
<dbReference type="EMBL" id="OW240916">
    <property type="protein sequence ID" value="CAH2293672.1"/>
    <property type="molecule type" value="Genomic_DNA"/>
</dbReference>
<feature type="transmembrane region" description="Helical" evidence="8">
    <location>
        <begin position="185"/>
        <end position="204"/>
    </location>
</feature>
<keyword evidence="10" id="KW-1185">Reference proteome</keyword>
<proteinExistence type="predicted"/>
<evidence type="ECO:0000256" key="1">
    <source>
        <dbReference type="ARBA" id="ARBA00004651"/>
    </source>
</evidence>
<evidence type="ECO:0000256" key="2">
    <source>
        <dbReference type="ARBA" id="ARBA00022448"/>
    </source>
</evidence>